<name>A0A6M4Y9E6_AERME</name>
<protein>
    <submittedName>
        <fullName evidence="1">Uncharacterized protein</fullName>
    </submittedName>
</protein>
<evidence type="ECO:0000313" key="1">
    <source>
        <dbReference type="EMBL" id="QJT21679.1"/>
    </source>
</evidence>
<organism evidence="1 2">
    <name type="scientific">Aeromonas media</name>
    <dbReference type="NCBI Taxonomy" id="651"/>
    <lineage>
        <taxon>Bacteria</taxon>
        <taxon>Pseudomonadati</taxon>
        <taxon>Pseudomonadota</taxon>
        <taxon>Gammaproteobacteria</taxon>
        <taxon>Aeromonadales</taxon>
        <taxon>Aeromonadaceae</taxon>
        <taxon>Aeromonas</taxon>
    </lineage>
</organism>
<dbReference type="RefSeq" id="WP_103857830.1">
    <property type="nucleotide sequence ID" value="NZ_CAWPJG010000001.1"/>
</dbReference>
<accession>A0A6M4Y9E6</accession>
<dbReference type="Proteomes" id="UP000501427">
    <property type="component" value="Chromosome"/>
</dbReference>
<dbReference type="AlphaFoldDB" id="A0A6M4Y9E6"/>
<proteinExistence type="predicted"/>
<dbReference type="EMBL" id="CP038441">
    <property type="protein sequence ID" value="QJT21679.1"/>
    <property type="molecule type" value="Genomic_DNA"/>
</dbReference>
<gene>
    <name evidence="1" type="ORF">E4184_09730</name>
</gene>
<reference evidence="1 2" key="1">
    <citation type="submission" date="2019-03" db="EMBL/GenBank/DDBJ databases">
        <title>Novel transposon Tn6433 accelerates the dissemination of tet(E) in Aeromonas from aerobic biofilm under oxytetracycline stress.</title>
        <authorList>
            <person name="Shi Y."/>
            <person name="Tian Z."/>
            <person name="Zhang Y."/>
            <person name="Zhang H."/>
            <person name="Yang M."/>
        </authorList>
    </citation>
    <scope>NUCLEOTIDE SEQUENCE [LARGE SCALE GENOMIC DNA]</scope>
    <source>
        <strain evidence="1 2">T0.1-19</strain>
    </source>
</reference>
<sequence>MTITPSSDVAVLHPDGLPADQRTADPLALFLANELFPMMIAFWPASANQLDSNAAGTAKAWALTIKGFPVGLVREAVLQLADDVDRQFAPRPADVKALVSSMMQAAQPTAPTGQTISIRACEMIAEVRVLKRERTASDDLVAAELASLQGELRQRGVTVTGRVA</sequence>
<evidence type="ECO:0000313" key="2">
    <source>
        <dbReference type="Proteomes" id="UP000501427"/>
    </source>
</evidence>